<evidence type="ECO:0000313" key="2">
    <source>
        <dbReference type="EMBL" id="OJJ45802.1"/>
    </source>
</evidence>
<sequence length="108" mass="11830">MVVFMRTSSLGVLAETDASSGVAPPSCFTWIQNTPLSLEQRWISRPCSSVMQLKAASPNWSIVVWMACMSVSNFLSISASLAWSWLRMAVSRSSDRRVTLEVVGSSLV</sequence>
<dbReference type="AlphaFoldDB" id="A0A1L9SF80"/>
<keyword evidence="1" id="KW-0812">Transmembrane</keyword>
<dbReference type="RefSeq" id="XP_022580312.1">
    <property type="nucleotide sequence ID" value="XM_022728448.1"/>
</dbReference>
<dbReference type="VEuPathDB" id="FungiDB:ASPZODRAFT_528491"/>
<gene>
    <name evidence="2" type="ORF">ASPZODRAFT_528491</name>
</gene>
<organism evidence="2 3">
    <name type="scientific">Penicilliopsis zonata CBS 506.65</name>
    <dbReference type="NCBI Taxonomy" id="1073090"/>
    <lineage>
        <taxon>Eukaryota</taxon>
        <taxon>Fungi</taxon>
        <taxon>Dikarya</taxon>
        <taxon>Ascomycota</taxon>
        <taxon>Pezizomycotina</taxon>
        <taxon>Eurotiomycetes</taxon>
        <taxon>Eurotiomycetidae</taxon>
        <taxon>Eurotiales</taxon>
        <taxon>Aspergillaceae</taxon>
        <taxon>Penicilliopsis</taxon>
    </lineage>
</organism>
<evidence type="ECO:0000313" key="3">
    <source>
        <dbReference type="Proteomes" id="UP000184188"/>
    </source>
</evidence>
<proteinExistence type="predicted"/>
<protein>
    <submittedName>
        <fullName evidence="2">Uncharacterized protein</fullName>
    </submittedName>
</protein>
<reference evidence="3" key="1">
    <citation type="journal article" date="2017" name="Genome Biol.">
        <title>Comparative genomics reveals high biological diversity and specific adaptations in the industrially and medically important fungal genus Aspergillus.</title>
        <authorList>
            <person name="de Vries R.P."/>
            <person name="Riley R."/>
            <person name="Wiebenga A."/>
            <person name="Aguilar-Osorio G."/>
            <person name="Amillis S."/>
            <person name="Uchima C.A."/>
            <person name="Anderluh G."/>
            <person name="Asadollahi M."/>
            <person name="Askin M."/>
            <person name="Barry K."/>
            <person name="Battaglia E."/>
            <person name="Bayram O."/>
            <person name="Benocci T."/>
            <person name="Braus-Stromeyer S.A."/>
            <person name="Caldana C."/>
            <person name="Canovas D."/>
            <person name="Cerqueira G.C."/>
            <person name="Chen F."/>
            <person name="Chen W."/>
            <person name="Choi C."/>
            <person name="Clum A."/>
            <person name="Dos Santos R.A."/>
            <person name="Damasio A.R."/>
            <person name="Diallinas G."/>
            <person name="Emri T."/>
            <person name="Fekete E."/>
            <person name="Flipphi M."/>
            <person name="Freyberg S."/>
            <person name="Gallo A."/>
            <person name="Gournas C."/>
            <person name="Habgood R."/>
            <person name="Hainaut M."/>
            <person name="Harispe M.L."/>
            <person name="Henrissat B."/>
            <person name="Hilden K.S."/>
            <person name="Hope R."/>
            <person name="Hossain A."/>
            <person name="Karabika E."/>
            <person name="Karaffa L."/>
            <person name="Karanyi Z."/>
            <person name="Krasevec N."/>
            <person name="Kuo A."/>
            <person name="Kusch H."/>
            <person name="LaButti K."/>
            <person name="Lagendijk E.L."/>
            <person name="Lapidus A."/>
            <person name="Levasseur A."/>
            <person name="Lindquist E."/>
            <person name="Lipzen A."/>
            <person name="Logrieco A.F."/>
            <person name="MacCabe A."/>
            <person name="Maekelae M.R."/>
            <person name="Malavazi I."/>
            <person name="Melin P."/>
            <person name="Meyer V."/>
            <person name="Mielnichuk N."/>
            <person name="Miskei M."/>
            <person name="Molnar A.P."/>
            <person name="Mule G."/>
            <person name="Ngan C.Y."/>
            <person name="Orejas M."/>
            <person name="Orosz E."/>
            <person name="Ouedraogo J.P."/>
            <person name="Overkamp K.M."/>
            <person name="Park H.-S."/>
            <person name="Perrone G."/>
            <person name="Piumi F."/>
            <person name="Punt P.J."/>
            <person name="Ram A.F."/>
            <person name="Ramon A."/>
            <person name="Rauscher S."/>
            <person name="Record E."/>
            <person name="Riano-Pachon D.M."/>
            <person name="Robert V."/>
            <person name="Roehrig J."/>
            <person name="Ruller R."/>
            <person name="Salamov A."/>
            <person name="Salih N.S."/>
            <person name="Samson R.A."/>
            <person name="Sandor E."/>
            <person name="Sanguinetti M."/>
            <person name="Schuetze T."/>
            <person name="Sepcic K."/>
            <person name="Shelest E."/>
            <person name="Sherlock G."/>
            <person name="Sophianopoulou V."/>
            <person name="Squina F.M."/>
            <person name="Sun H."/>
            <person name="Susca A."/>
            <person name="Todd R.B."/>
            <person name="Tsang A."/>
            <person name="Unkles S.E."/>
            <person name="van de Wiele N."/>
            <person name="van Rossen-Uffink D."/>
            <person name="Oliveira J.V."/>
            <person name="Vesth T.C."/>
            <person name="Visser J."/>
            <person name="Yu J.-H."/>
            <person name="Zhou M."/>
            <person name="Andersen M.R."/>
            <person name="Archer D.B."/>
            <person name="Baker S.E."/>
            <person name="Benoit I."/>
            <person name="Brakhage A.A."/>
            <person name="Braus G.H."/>
            <person name="Fischer R."/>
            <person name="Frisvad J.C."/>
            <person name="Goldman G.H."/>
            <person name="Houbraken J."/>
            <person name="Oakley B."/>
            <person name="Pocsi I."/>
            <person name="Scazzocchio C."/>
            <person name="Seiboth B."/>
            <person name="vanKuyk P.A."/>
            <person name="Wortman J."/>
            <person name="Dyer P.S."/>
            <person name="Grigoriev I.V."/>
        </authorList>
    </citation>
    <scope>NUCLEOTIDE SEQUENCE [LARGE SCALE GENOMIC DNA]</scope>
    <source>
        <strain evidence="3">CBS 506.65</strain>
    </source>
</reference>
<dbReference type="GeneID" id="34614912"/>
<keyword evidence="1" id="KW-1133">Transmembrane helix</keyword>
<keyword evidence="1" id="KW-0472">Membrane</keyword>
<keyword evidence="3" id="KW-1185">Reference proteome</keyword>
<dbReference type="EMBL" id="KV878344">
    <property type="protein sequence ID" value="OJJ45802.1"/>
    <property type="molecule type" value="Genomic_DNA"/>
</dbReference>
<feature type="transmembrane region" description="Helical" evidence="1">
    <location>
        <begin position="62"/>
        <end position="86"/>
    </location>
</feature>
<dbReference type="Proteomes" id="UP000184188">
    <property type="component" value="Unassembled WGS sequence"/>
</dbReference>
<accession>A0A1L9SF80</accession>
<evidence type="ECO:0000256" key="1">
    <source>
        <dbReference type="SAM" id="Phobius"/>
    </source>
</evidence>
<name>A0A1L9SF80_9EURO</name>